<dbReference type="GO" id="GO:0042834">
    <property type="term" value="F:peptidoglycan binding"/>
    <property type="evidence" value="ECO:0007669"/>
    <property type="project" value="InterPro"/>
</dbReference>
<evidence type="ECO:0000313" key="6">
    <source>
        <dbReference type="EMBL" id="GAJ28085.1"/>
    </source>
</evidence>
<dbReference type="AlphaFoldDB" id="A0A023D2V4"/>
<feature type="region of interest" description="Disordered" evidence="3">
    <location>
        <begin position="232"/>
        <end position="256"/>
    </location>
</feature>
<sequence>MAFVLLLSLGACSSGPRYGGSAEAYRAPGPPDDPWGPYISEASTRFGLPDPWIRAVIQQESGGHAYLNGQPTTSDAGAMGLMQLMPDTYADMQTQYGLGSDPYDPHDNILAGTAYLRQMYDRYGAPGCLAAYNAGPARVDDYLETGRPLPNETINYVASIAPALGTSASLSGPLAAYASAPEALAEQSEVAAAPPIPAPAAPAATSVAAEMSALNATPHGCNTNAAYDTVASCPESDPADRDPPSPALQPAIYSPPPSGGGYAVQVGAFGSPDRARQAAGTAQQTDSSQLLATRLVVQQTASAGGNPLWRARLTGMDRMTAGNACRTLTARGIACVIIPPGE</sequence>
<dbReference type="InterPro" id="IPR007730">
    <property type="entry name" value="SPOR-like_dom"/>
</dbReference>
<comment type="caution">
    <text evidence="6">The sequence shown here is derived from an EMBL/GenBank/DDBJ whole genome shotgun (WGS) entry which is preliminary data.</text>
</comment>
<proteinExistence type="inferred from homology"/>
<dbReference type="Proteomes" id="UP000019760">
    <property type="component" value="Unassembled WGS sequence"/>
</dbReference>
<dbReference type="PANTHER" id="PTHR37423">
    <property type="entry name" value="SOLUBLE LYTIC MUREIN TRANSGLYCOSYLASE-RELATED"/>
    <property type="match status" value="1"/>
</dbReference>
<comment type="similarity">
    <text evidence="1">Belongs to the transglycosylase Slt family.</text>
</comment>
<dbReference type="Pfam" id="PF01464">
    <property type="entry name" value="SLT"/>
    <property type="match status" value="1"/>
</dbReference>
<evidence type="ECO:0000256" key="1">
    <source>
        <dbReference type="ARBA" id="ARBA00007734"/>
    </source>
</evidence>
<keyword evidence="7" id="KW-1185">Reference proteome</keyword>
<dbReference type="CDD" id="cd00254">
    <property type="entry name" value="LT-like"/>
    <property type="match status" value="1"/>
</dbReference>
<evidence type="ECO:0000256" key="2">
    <source>
        <dbReference type="ARBA" id="ARBA00009387"/>
    </source>
</evidence>
<dbReference type="Pfam" id="PF05036">
    <property type="entry name" value="SPOR"/>
    <property type="match status" value="1"/>
</dbReference>
<evidence type="ECO:0000259" key="4">
    <source>
        <dbReference type="Pfam" id="PF01464"/>
    </source>
</evidence>
<dbReference type="OrthoDB" id="9801695at2"/>
<dbReference type="Gene3D" id="1.10.530.10">
    <property type="match status" value="1"/>
</dbReference>
<comment type="similarity">
    <text evidence="2">Belongs to the virb1 family.</text>
</comment>
<feature type="domain" description="SPOR" evidence="5">
    <location>
        <begin position="259"/>
        <end position="338"/>
    </location>
</feature>
<dbReference type="InterPro" id="IPR008258">
    <property type="entry name" value="Transglycosylase_SLT_dom_1"/>
</dbReference>
<gene>
    <name evidence="6" type="ORF">Amme_013_049</name>
</gene>
<reference evidence="7" key="1">
    <citation type="journal article" date="2014" name="FEMS Microbiol. Lett.">
        <title>Draft Genomic DNA Sequence of the Facultatively Methylotrophic Bacterium Acidomonas methanolica type strain MB58.</title>
        <authorList>
            <person name="Higashiura N."/>
            <person name="Hadano H."/>
            <person name="Hirakawa H."/>
            <person name="Matsutani M."/>
            <person name="Takabe S."/>
            <person name="Matsushita K."/>
            <person name="Azuma Y."/>
        </authorList>
    </citation>
    <scope>NUCLEOTIDE SEQUENCE [LARGE SCALE GENOMIC DNA]</scope>
    <source>
        <strain evidence="7">MB58</strain>
    </source>
</reference>
<evidence type="ECO:0000259" key="5">
    <source>
        <dbReference type="Pfam" id="PF05036"/>
    </source>
</evidence>
<name>A0A023D2V4_ACIMT</name>
<protein>
    <submittedName>
        <fullName evidence="6">Murein transglycosylase</fullName>
    </submittedName>
</protein>
<organism evidence="6 7">
    <name type="scientific">Acidomonas methanolica NBRC 104435</name>
    <dbReference type="NCBI Taxonomy" id="1231351"/>
    <lineage>
        <taxon>Bacteria</taxon>
        <taxon>Pseudomonadati</taxon>
        <taxon>Pseudomonadota</taxon>
        <taxon>Alphaproteobacteria</taxon>
        <taxon>Acetobacterales</taxon>
        <taxon>Acetobacteraceae</taxon>
        <taxon>Acidomonas</taxon>
    </lineage>
</organism>
<accession>A0A023D2V4</accession>
<dbReference type="Gene3D" id="3.30.70.1070">
    <property type="entry name" value="Sporulation related repeat"/>
    <property type="match status" value="1"/>
</dbReference>
<evidence type="ECO:0000313" key="7">
    <source>
        <dbReference type="Proteomes" id="UP000019760"/>
    </source>
</evidence>
<dbReference type="EMBL" id="BAND01000013">
    <property type="protein sequence ID" value="GAJ28085.1"/>
    <property type="molecule type" value="Genomic_DNA"/>
</dbReference>
<evidence type="ECO:0000256" key="3">
    <source>
        <dbReference type="SAM" id="MobiDB-lite"/>
    </source>
</evidence>
<feature type="domain" description="Transglycosylase SLT" evidence="4">
    <location>
        <begin position="38"/>
        <end position="145"/>
    </location>
</feature>
<dbReference type="SUPFAM" id="SSF53955">
    <property type="entry name" value="Lysozyme-like"/>
    <property type="match status" value="1"/>
</dbReference>
<dbReference type="InterPro" id="IPR036680">
    <property type="entry name" value="SPOR-like_sf"/>
</dbReference>
<reference evidence="6 7" key="2">
    <citation type="journal article" date="2014" name="FEMS Microbiol. Lett.">
        <title>Draft genomic DNA sequence of the facultatively methylotrophic bacterium Acidomonas methanolica type strain MB58.</title>
        <authorList>
            <person name="Higashiura N."/>
            <person name="Hadano H."/>
            <person name="Hirakawa H."/>
            <person name="Matsutani M."/>
            <person name="Takabe S."/>
            <person name="Matsushita K."/>
            <person name="Azuma Y."/>
        </authorList>
    </citation>
    <scope>NUCLEOTIDE SEQUENCE [LARGE SCALE GENOMIC DNA]</scope>
    <source>
        <strain evidence="6 7">MB58</strain>
    </source>
</reference>
<dbReference type="InterPro" id="IPR023346">
    <property type="entry name" value="Lysozyme-like_dom_sf"/>
</dbReference>
<dbReference type="PANTHER" id="PTHR37423:SF2">
    <property type="entry name" value="MEMBRANE-BOUND LYTIC MUREIN TRANSGLYCOSYLASE C"/>
    <property type="match status" value="1"/>
</dbReference>